<evidence type="ECO:0000313" key="2">
    <source>
        <dbReference type="Proteomes" id="UP000077242"/>
    </source>
</evidence>
<dbReference type="RefSeq" id="WP_019751583.1">
    <property type="nucleotide sequence ID" value="NZ_JACGCW010000010.1"/>
</dbReference>
<proteinExistence type="predicted"/>
<dbReference type="Proteomes" id="UP000077242">
    <property type="component" value="Unassembled WGS sequence"/>
</dbReference>
<accession>A0AAP7FJR5</accession>
<name>A0AAP7FJR5_9PSED</name>
<protein>
    <submittedName>
        <fullName evidence="1">Uncharacterized protein</fullName>
    </submittedName>
</protein>
<dbReference type="AlphaFoldDB" id="A0AAP7FJR5"/>
<gene>
    <name evidence="1" type="ORF">AYJ70_12450</name>
</gene>
<sequence length="148" mass="16432">MRTLLDPSNVELKKVLDQLALEDVDITARAIARHHSLLKNASAFTRNPARMKLIVESRQKQLEARAAAASLSSFDVHDKKSQRLNRDNEVLVLKLKRLIAAHAGLIRAVQLAGGMSALERFWKEYKEVGDAVQILDAAPAKAMVVDIK</sequence>
<evidence type="ECO:0000313" key="1">
    <source>
        <dbReference type="EMBL" id="OAH44529.1"/>
    </source>
</evidence>
<organism evidence="1 2">
    <name type="scientific">Pseudomonas monteilii</name>
    <dbReference type="NCBI Taxonomy" id="76759"/>
    <lineage>
        <taxon>Bacteria</taxon>
        <taxon>Pseudomonadati</taxon>
        <taxon>Pseudomonadota</taxon>
        <taxon>Gammaproteobacteria</taxon>
        <taxon>Pseudomonadales</taxon>
        <taxon>Pseudomonadaceae</taxon>
        <taxon>Pseudomonas</taxon>
    </lineage>
</organism>
<dbReference type="EMBL" id="LSTU01000064">
    <property type="protein sequence ID" value="OAH44529.1"/>
    <property type="molecule type" value="Genomic_DNA"/>
</dbReference>
<comment type="caution">
    <text evidence="1">The sequence shown here is derived from an EMBL/GenBank/DDBJ whole genome shotgun (WGS) entry which is preliminary data.</text>
</comment>
<reference evidence="2" key="1">
    <citation type="submission" date="2016-02" db="EMBL/GenBank/DDBJ databases">
        <title>Dietzia cinnamea strain CD11_5 genome sequencing and assembly.</title>
        <authorList>
            <person name="Kaur G."/>
            <person name="Nair G.R."/>
            <person name="Mayilraj S."/>
        </authorList>
    </citation>
    <scope>NUCLEOTIDE SEQUENCE [LARGE SCALE GENOMIC DNA]</scope>
    <source>
        <strain evidence="2">CD10_2</strain>
    </source>
</reference>